<sequence length="418" mass="48196">MTGHLKIPSDKCLDSTLNLLMEGYLFISNRCRKYNSDVFITRMMGKKIICMTGEDCAELFYNNRLFTRKKALPKRIQKTLFGMNAIQSMDGKNHRHRKKLFLSITKPDKIDELNDIVKKLWEAYAKEWENKSIVLFDEAAALHCRAACIWAGIPISKEDAKILAKDLSAMIDAFGAIGPRYLKGRLARIRTECKMEKLITELRNGKKYVPEDSAIYKIAYYKDPNGRLLDSKTAGIELINILRPITAIATYITFGALALLRYPDCKEKLIKGELNYSHMFAQEIRRFYPFAPFLGAKVRDNFIFNNYFFKKGTLVFLDVYGTNHDSRIWEIPNTFFPERFTFMDGNPYDFIPQGGGDPAKGHRCPGEWIVITLLKTGMEFIAKHLSYVVPPQDLSISLRRMPAIPKSRFIMSKVRYRP</sequence>
<keyword evidence="7" id="KW-1185">Reference proteome</keyword>
<keyword evidence="4 6" id="KW-0560">Oxidoreductase</keyword>
<evidence type="ECO:0000256" key="3">
    <source>
        <dbReference type="ARBA" id="ARBA00022723"/>
    </source>
</evidence>
<dbReference type="GO" id="GO:0005506">
    <property type="term" value="F:iron ion binding"/>
    <property type="evidence" value="ECO:0007669"/>
    <property type="project" value="InterPro"/>
</dbReference>
<evidence type="ECO:0000256" key="5">
    <source>
        <dbReference type="ARBA" id="ARBA00023004"/>
    </source>
</evidence>
<dbReference type="Proteomes" id="UP000236497">
    <property type="component" value="Unassembled WGS sequence"/>
</dbReference>
<reference evidence="6 7" key="1">
    <citation type="submission" date="2015-06" db="EMBL/GenBank/DDBJ databases">
        <authorList>
            <person name="Wibberg Daniel"/>
        </authorList>
    </citation>
    <scope>NUCLEOTIDE SEQUENCE [LARGE SCALE GENOMIC DNA]</scope>
    <source>
        <strain evidence="6 7">T3/55T</strain>
    </source>
</reference>
<dbReference type="Pfam" id="PF00067">
    <property type="entry name" value="p450"/>
    <property type="match status" value="1"/>
</dbReference>
<comment type="similarity">
    <text evidence="1">Belongs to the cytochrome P450 family.</text>
</comment>
<dbReference type="AlphaFoldDB" id="A0A0H5SF69"/>
<dbReference type="RefSeq" id="WP_103201822.1">
    <property type="nucleotide sequence ID" value="NZ_CVTD020000008.1"/>
</dbReference>
<dbReference type="InterPro" id="IPR001128">
    <property type="entry name" value="Cyt_P450"/>
</dbReference>
<keyword evidence="6" id="KW-0575">Peroxidase</keyword>
<dbReference type="InterPro" id="IPR036396">
    <property type="entry name" value="Cyt_P450_sf"/>
</dbReference>
<evidence type="ECO:0000256" key="4">
    <source>
        <dbReference type="ARBA" id="ARBA00023002"/>
    </source>
</evidence>
<evidence type="ECO:0000313" key="6">
    <source>
        <dbReference type="EMBL" id="CRZ33655.1"/>
    </source>
</evidence>
<dbReference type="EMBL" id="CVTD020000008">
    <property type="protein sequence ID" value="CRZ33655.1"/>
    <property type="molecule type" value="Genomic_DNA"/>
</dbReference>
<dbReference type="SUPFAM" id="SSF48264">
    <property type="entry name" value="Cytochrome P450"/>
    <property type="match status" value="1"/>
</dbReference>
<organism evidence="6 7">
    <name type="scientific">Herbinix hemicellulosilytica</name>
    <dbReference type="NCBI Taxonomy" id="1564487"/>
    <lineage>
        <taxon>Bacteria</taxon>
        <taxon>Bacillati</taxon>
        <taxon>Bacillota</taxon>
        <taxon>Clostridia</taxon>
        <taxon>Lachnospirales</taxon>
        <taxon>Lachnospiraceae</taxon>
        <taxon>Herbinix</taxon>
    </lineage>
</organism>
<keyword evidence="3" id="KW-0479">Metal-binding</keyword>
<dbReference type="EC" id="1.11.2.4" evidence="6"/>
<name>A0A0H5SF69_HERHM</name>
<keyword evidence="2" id="KW-0349">Heme</keyword>
<dbReference type="CDD" id="cd11067">
    <property type="entry name" value="CYP152"/>
    <property type="match status" value="1"/>
</dbReference>
<dbReference type="Gene3D" id="1.10.630.10">
    <property type="entry name" value="Cytochrome P450"/>
    <property type="match status" value="1"/>
</dbReference>
<dbReference type="GO" id="GO:0004497">
    <property type="term" value="F:monooxygenase activity"/>
    <property type="evidence" value="ECO:0007669"/>
    <property type="project" value="InterPro"/>
</dbReference>
<dbReference type="GO" id="GO:0004601">
    <property type="term" value="F:peroxidase activity"/>
    <property type="evidence" value="ECO:0007669"/>
    <property type="project" value="UniProtKB-KW"/>
</dbReference>
<protein>
    <submittedName>
        <fullName evidence="6">Fatty-acid peroxygenase</fullName>
        <ecNumber evidence="6">1.11.2.4</ecNumber>
    </submittedName>
</protein>
<evidence type="ECO:0000256" key="1">
    <source>
        <dbReference type="ARBA" id="ARBA00010617"/>
    </source>
</evidence>
<dbReference type="InterPro" id="IPR050705">
    <property type="entry name" value="Cytochrome_P450_3A"/>
</dbReference>
<dbReference type="GO" id="GO:0020037">
    <property type="term" value="F:heme binding"/>
    <property type="evidence" value="ECO:0007669"/>
    <property type="project" value="InterPro"/>
</dbReference>
<evidence type="ECO:0000313" key="7">
    <source>
        <dbReference type="Proteomes" id="UP000236497"/>
    </source>
</evidence>
<dbReference type="PANTHER" id="PTHR24302">
    <property type="entry name" value="CYTOCHROME P450 FAMILY 3"/>
    <property type="match status" value="1"/>
</dbReference>
<dbReference type="OrthoDB" id="9764248at2"/>
<proteinExistence type="inferred from homology"/>
<evidence type="ECO:0000256" key="2">
    <source>
        <dbReference type="ARBA" id="ARBA00022617"/>
    </source>
</evidence>
<keyword evidence="5" id="KW-0408">Iron</keyword>
<dbReference type="PANTHER" id="PTHR24302:SF15">
    <property type="entry name" value="FATTY-ACID PEROXYGENASE"/>
    <property type="match status" value="1"/>
</dbReference>
<gene>
    <name evidence="6" type="primary">cypC</name>
    <name evidence="6" type="ORF">HHT355_0450</name>
</gene>
<dbReference type="GO" id="GO:0016705">
    <property type="term" value="F:oxidoreductase activity, acting on paired donors, with incorporation or reduction of molecular oxygen"/>
    <property type="evidence" value="ECO:0007669"/>
    <property type="project" value="InterPro"/>
</dbReference>
<accession>A0A0H5SF69</accession>